<evidence type="ECO:0000256" key="1">
    <source>
        <dbReference type="ARBA" id="ARBA00023015"/>
    </source>
</evidence>
<dbReference type="SUPFAM" id="SSF46689">
    <property type="entry name" value="Homeodomain-like"/>
    <property type="match status" value="1"/>
</dbReference>
<dbReference type="InterPro" id="IPR036271">
    <property type="entry name" value="Tet_transcr_reg_TetR-rel_C_sf"/>
</dbReference>
<dbReference type="InterPro" id="IPR001647">
    <property type="entry name" value="HTH_TetR"/>
</dbReference>
<sequence>MTTASDAAPPSRRTERRAETIADIKSHAWQQLASDGTGGLSLRGIAREMRMSPAAFFRYFDNQSALITTLCVDAYTSLADAITGATAAAPTPEQGWRALCHGVRAWARDNAAAFALINGTPVPGYVAQPEETGPAAGRMMIAVASTYLAAVADGSADPAATDVPSLAAGPLLLSLADGSPVPDNPVTGIVLNAWASILGFVGAEAFGSLDRLVADTDALYDSHVTTVMRGMGFRLEPEN</sequence>
<dbReference type="GO" id="GO:0000976">
    <property type="term" value="F:transcription cis-regulatory region binding"/>
    <property type="evidence" value="ECO:0007669"/>
    <property type="project" value="TreeGrafter"/>
</dbReference>
<dbReference type="PANTHER" id="PTHR30055">
    <property type="entry name" value="HTH-TYPE TRANSCRIPTIONAL REGULATOR RUTR"/>
    <property type="match status" value="1"/>
</dbReference>
<protein>
    <submittedName>
        <fullName evidence="6">TetR/AcrR family transcriptional regulator</fullName>
    </submittedName>
</protein>
<organism evidence="6 7">
    <name type="scientific">Antrihabitans stalagmiti</name>
    <dbReference type="NCBI Taxonomy" id="2799499"/>
    <lineage>
        <taxon>Bacteria</taxon>
        <taxon>Bacillati</taxon>
        <taxon>Actinomycetota</taxon>
        <taxon>Actinomycetes</taxon>
        <taxon>Mycobacteriales</taxon>
        <taxon>Nocardiaceae</taxon>
        <taxon>Antrihabitans</taxon>
    </lineage>
</organism>
<evidence type="ECO:0000313" key="6">
    <source>
        <dbReference type="EMBL" id="MBJ8342046.1"/>
    </source>
</evidence>
<evidence type="ECO:0000256" key="4">
    <source>
        <dbReference type="PROSITE-ProRule" id="PRU00335"/>
    </source>
</evidence>
<dbReference type="Gene3D" id="1.10.357.10">
    <property type="entry name" value="Tetracycline Repressor, domain 2"/>
    <property type="match status" value="1"/>
</dbReference>
<dbReference type="SUPFAM" id="SSF48498">
    <property type="entry name" value="Tetracyclin repressor-like, C-terminal domain"/>
    <property type="match status" value="1"/>
</dbReference>
<accession>A0A934U620</accession>
<feature type="DNA-binding region" description="H-T-H motif" evidence="4">
    <location>
        <begin position="41"/>
        <end position="60"/>
    </location>
</feature>
<dbReference type="InterPro" id="IPR025996">
    <property type="entry name" value="MT1864/Rv1816-like_C"/>
</dbReference>
<dbReference type="RefSeq" id="WP_199707260.1">
    <property type="nucleotide sequence ID" value="NZ_JAEMNV010000009.1"/>
</dbReference>
<proteinExistence type="predicted"/>
<keyword evidence="1" id="KW-0805">Transcription regulation</keyword>
<dbReference type="InterPro" id="IPR050109">
    <property type="entry name" value="HTH-type_TetR-like_transc_reg"/>
</dbReference>
<reference evidence="6" key="1">
    <citation type="submission" date="2020-12" db="EMBL/GenBank/DDBJ databases">
        <title>Antrihabitans popcorni sp. nov. and Antrihabitans auranticaus sp. nov., isolated from a larva cave.</title>
        <authorList>
            <person name="Lee S.D."/>
            <person name="Kim I.S."/>
        </authorList>
    </citation>
    <scope>NUCLEOTIDE SEQUENCE</scope>
    <source>
        <strain evidence="6">YC3-6</strain>
    </source>
</reference>
<evidence type="ECO:0000259" key="5">
    <source>
        <dbReference type="PROSITE" id="PS50977"/>
    </source>
</evidence>
<evidence type="ECO:0000256" key="2">
    <source>
        <dbReference type="ARBA" id="ARBA00023125"/>
    </source>
</evidence>
<dbReference type="InterPro" id="IPR009057">
    <property type="entry name" value="Homeodomain-like_sf"/>
</dbReference>
<name>A0A934U620_9NOCA</name>
<evidence type="ECO:0000313" key="7">
    <source>
        <dbReference type="Proteomes" id="UP000655868"/>
    </source>
</evidence>
<dbReference type="PANTHER" id="PTHR30055:SF243">
    <property type="entry name" value="HTH-TYPE TRANSCRIPTIONAL REGULATOR RV1816"/>
    <property type="match status" value="1"/>
</dbReference>
<dbReference type="Pfam" id="PF13305">
    <property type="entry name" value="TetR_C_33"/>
    <property type="match status" value="1"/>
</dbReference>
<keyword evidence="2 4" id="KW-0238">DNA-binding</keyword>
<keyword evidence="3" id="KW-0804">Transcription</keyword>
<dbReference type="PROSITE" id="PS50977">
    <property type="entry name" value="HTH_TETR_2"/>
    <property type="match status" value="1"/>
</dbReference>
<gene>
    <name evidence="6" type="ORF">JGU71_24460</name>
</gene>
<comment type="caution">
    <text evidence="6">The sequence shown here is derived from an EMBL/GenBank/DDBJ whole genome shotgun (WGS) entry which is preliminary data.</text>
</comment>
<dbReference type="GO" id="GO:0003700">
    <property type="term" value="F:DNA-binding transcription factor activity"/>
    <property type="evidence" value="ECO:0007669"/>
    <property type="project" value="TreeGrafter"/>
</dbReference>
<evidence type="ECO:0000256" key="3">
    <source>
        <dbReference type="ARBA" id="ARBA00023163"/>
    </source>
</evidence>
<dbReference type="Proteomes" id="UP000655868">
    <property type="component" value="Unassembled WGS sequence"/>
</dbReference>
<dbReference type="AlphaFoldDB" id="A0A934U620"/>
<keyword evidence="7" id="KW-1185">Reference proteome</keyword>
<feature type="domain" description="HTH tetR-type" evidence="5">
    <location>
        <begin position="18"/>
        <end position="78"/>
    </location>
</feature>
<dbReference type="EMBL" id="JAEMNV010000009">
    <property type="protein sequence ID" value="MBJ8342046.1"/>
    <property type="molecule type" value="Genomic_DNA"/>
</dbReference>
<dbReference type="Pfam" id="PF00440">
    <property type="entry name" value="TetR_N"/>
    <property type="match status" value="1"/>
</dbReference>